<dbReference type="Pfam" id="PF03992">
    <property type="entry name" value="ABM"/>
    <property type="match status" value="1"/>
</dbReference>
<dbReference type="EMBL" id="JBHILM010000052">
    <property type="protein sequence ID" value="MFB5684935.1"/>
    <property type="molecule type" value="Genomic_DNA"/>
</dbReference>
<keyword evidence="2" id="KW-0503">Monooxygenase</keyword>
<sequence>MIIIHANLNVLPEKREAFLKLTEELVKASQAEEGNQRYTLMQDVNDPNKFTMVEEWKDQAAVDFHNQTTHFQSFVAAAPECLAEPLQVNVFANADQVK</sequence>
<proteinExistence type="predicted"/>
<dbReference type="Proteomes" id="UP001580407">
    <property type="component" value="Unassembled WGS sequence"/>
</dbReference>
<evidence type="ECO:0000259" key="1">
    <source>
        <dbReference type="PROSITE" id="PS51725"/>
    </source>
</evidence>
<dbReference type="InterPro" id="IPR007138">
    <property type="entry name" value="ABM_dom"/>
</dbReference>
<dbReference type="Gene3D" id="3.30.70.100">
    <property type="match status" value="1"/>
</dbReference>
<dbReference type="PANTHER" id="PTHR33336">
    <property type="entry name" value="QUINOL MONOOXYGENASE YGIN-RELATED"/>
    <property type="match status" value="1"/>
</dbReference>
<dbReference type="InterPro" id="IPR011008">
    <property type="entry name" value="Dimeric_a/b-barrel"/>
</dbReference>
<dbReference type="PROSITE" id="PS51725">
    <property type="entry name" value="ABM"/>
    <property type="match status" value="1"/>
</dbReference>
<protein>
    <submittedName>
        <fullName evidence="2">Quinol monooxygenase</fullName>
        <ecNumber evidence="2">1.-.-.-</ecNumber>
    </submittedName>
</protein>
<dbReference type="GO" id="GO:0004497">
    <property type="term" value="F:monooxygenase activity"/>
    <property type="evidence" value="ECO:0007669"/>
    <property type="project" value="UniProtKB-KW"/>
</dbReference>
<evidence type="ECO:0000313" key="2">
    <source>
        <dbReference type="EMBL" id="MFB5684935.1"/>
    </source>
</evidence>
<dbReference type="SUPFAM" id="SSF54909">
    <property type="entry name" value="Dimeric alpha+beta barrel"/>
    <property type="match status" value="1"/>
</dbReference>
<dbReference type="InterPro" id="IPR050744">
    <property type="entry name" value="AI-2_Isomerase_LsrG"/>
</dbReference>
<organism evidence="2 3">
    <name type="scientific">Paenibacillus terreus</name>
    <dbReference type="NCBI Taxonomy" id="1387834"/>
    <lineage>
        <taxon>Bacteria</taxon>
        <taxon>Bacillati</taxon>
        <taxon>Bacillota</taxon>
        <taxon>Bacilli</taxon>
        <taxon>Bacillales</taxon>
        <taxon>Paenibacillaceae</taxon>
        <taxon>Paenibacillus</taxon>
    </lineage>
</organism>
<gene>
    <name evidence="2" type="ORF">ACE3NQ_28905</name>
</gene>
<accession>A0ABV5BGU6</accession>
<feature type="domain" description="ABM" evidence="1">
    <location>
        <begin position="2"/>
        <end position="91"/>
    </location>
</feature>
<keyword evidence="3" id="KW-1185">Reference proteome</keyword>
<keyword evidence="2" id="KW-0560">Oxidoreductase</keyword>
<comment type="caution">
    <text evidence="2">The sequence shown here is derived from an EMBL/GenBank/DDBJ whole genome shotgun (WGS) entry which is preliminary data.</text>
</comment>
<dbReference type="PANTHER" id="PTHR33336:SF3">
    <property type="entry name" value="ABM DOMAIN-CONTAINING PROTEIN"/>
    <property type="match status" value="1"/>
</dbReference>
<dbReference type="RefSeq" id="WP_375528600.1">
    <property type="nucleotide sequence ID" value="NZ_JBHILM010000052.1"/>
</dbReference>
<reference evidence="2 3" key="1">
    <citation type="submission" date="2024-09" db="EMBL/GenBank/DDBJ databases">
        <authorList>
            <person name="Ruan L."/>
        </authorList>
    </citation>
    <scope>NUCLEOTIDE SEQUENCE [LARGE SCALE GENOMIC DNA]</scope>
    <source>
        <strain evidence="2 3">D33</strain>
    </source>
</reference>
<evidence type="ECO:0000313" key="3">
    <source>
        <dbReference type="Proteomes" id="UP001580407"/>
    </source>
</evidence>
<dbReference type="EC" id="1.-.-.-" evidence="2"/>
<name>A0ABV5BGU6_9BACL</name>